<protein>
    <recommendedName>
        <fullName evidence="9">Hexosyltransferase</fullName>
        <ecNumber evidence="9">2.4.1.-</ecNumber>
    </recommendedName>
</protein>
<keyword evidence="5 9" id="KW-0735">Signal-anchor</keyword>
<evidence type="ECO:0000256" key="2">
    <source>
        <dbReference type="ARBA" id="ARBA00009239"/>
    </source>
</evidence>
<keyword evidence="3 9" id="KW-0808">Transferase</keyword>
<keyword evidence="6" id="KW-1133">Transmembrane helix</keyword>
<proteinExistence type="inferred from homology"/>
<dbReference type="Gene3D" id="3.90.550.50">
    <property type="match status" value="1"/>
</dbReference>
<evidence type="ECO:0000256" key="4">
    <source>
        <dbReference type="ARBA" id="ARBA00022692"/>
    </source>
</evidence>
<feature type="region of interest" description="Disordered" evidence="10">
    <location>
        <begin position="269"/>
        <end position="309"/>
    </location>
</feature>
<comment type="subcellular location">
    <subcellularLocation>
        <location evidence="1 9">Golgi apparatus</location>
        <location evidence="1 9">Golgi stack membrane</location>
        <topology evidence="1 9">Single-pass type II membrane protein</topology>
    </subcellularLocation>
</comment>
<accession>A0A151WQA1</accession>
<gene>
    <name evidence="11" type="ORF">ALC60_10850</name>
</gene>
<dbReference type="PANTHER" id="PTHR12369">
    <property type="entry name" value="CHONDROITIN SYNTHASE"/>
    <property type="match status" value="1"/>
</dbReference>
<dbReference type="InterPro" id="IPR051227">
    <property type="entry name" value="CS_glycosyltransferase"/>
</dbReference>
<evidence type="ECO:0000256" key="9">
    <source>
        <dbReference type="RuleBase" id="RU364016"/>
    </source>
</evidence>
<name>A0A151WQA1_9HYME</name>
<dbReference type="Pfam" id="PF05679">
    <property type="entry name" value="CHGN"/>
    <property type="match status" value="1"/>
</dbReference>
<keyword evidence="7 9" id="KW-0333">Golgi apparatus</keyword>
<evidence type="ECO:0000256" key="8">
    <source>
        <dbReference type="ARBA" id="ARBA00023136"/>
    </source>
</evidence>
<feature type="compositionally biased region" description="Basic and acidic residues" evidence="10">
    <location>
        <begin position="269"/>
        <end position="279"/>
    </location>
</feature>
<reference evidence="11 12" key="1">
    <citation type="submission" date="2015-09" db="EMBL/GenBank/DDBJ databases">
        <title>Trachymyrmex zeteki WGS genome.</title>
        <authorList>
            <person name="Nygaard S."/>
            <person name="Hu H."/>
            <person name="Boomsma J."/>
            <person name="Zhang G."/>
        </authorList>
    </citation>
    <scope>NUCLEOTIDE SEQUENCE [LARGE SCALE GENOMIC DNA]</scope>
    <source>
        <strain evidence="11">Tzet28-1</strain>
        <tissue evidence="11">Whole body</tissue>
    </source>
</reference>
<dbReference type="GO" id="GO:0006260">
    <property type="term" value="P:DNA replication"/>
    <property type="evidence" value="ECO:0007669"/>
    <property type="project" value="InterPro"/>
</dbReference>
<evidence type="ECO:0000313" key="12">
    <source>
        <dbReference type="Proteomes" id="UP000075809"/>
    </source>
</evidence>
<dbReference type="OrthoDB" id="9985088at2759"/>
<comment type="similarity">
    <text evidence="2 9">Belongs to the chondroitin N-acetylgalactosaminyltransferase family.</text>
</comment>
<evidence type="ECO:0000256" key="3">
    <source>
        <dbReference type="ARBA" id="ARBA00022679"/>
    </source>
</evidence>
<evidence type="ECO:0000256" key="5">
    <source>
        <dbReference type="ARBA" id="ARBA00022968"/>
    </source>
</evidence>
<keyword evidence="12" id="KW-1185">Reference proteome</keyword>
<keyword evidence="8" id="KW-0472">Membrane</keyword>
<evidence type="ECO:0000256" key="7">
    <source>
        <dbReference type="ARBA" id="ARBA00023034"/>
    </source>
</evidence>
<dbReference type="InterPro" id="IPR008428">
    <property type="entry name" value="Chond_GalNAc"/>
</dbReference>
<dbReference type="Proteomes" id="UP000075809">
    <property type="component" value="Unassembled WGS sequence"/>
</dbReference>
<dbReference type="Gene3D" id="3.90.1030.20">
    <property type="entry name" value="DNA polymerase delta, p66 (Cdc27) subunit, wHTH domain"/>
    <property type="match status" value="1"/>
</dbReference>
<dbReference type="STRING" id="64791.A0A151WQA1"/>
<dbReference type="PANTHER" id="PTHR12369:SF13">
    <property type="entry name" value="HEXOSYLTRANSFERASE"/>
    <property type="match status" value="1"/>
</dbReference>
<organism evidence="11 12">
    <name type="scientific">Mycetomoellerius zeteki</name>
    <dbReference type="NCBI Taxonomy" id="64791"/>
    <lineage>
        <taxon>Eukaryota</taxon>
        <taxon>Metazoa</taxon>
        <taxon>Ecdysozoa</taxon>
        <taxon>Arthropoda</taxon>
        <taxon>Hexapoda</taxon>
        <taxon>Insecta</taxon>
        <taxon>Pterygota</taxon>
        <taxon>Neoptera</taxon>
        <taxon>Endopterygota</taxon>
        <taxon>Hymenoptera</taxon>
        <taxon>Apocrita</taxon>
        <taxon>Aculeata</taxon>
        <taxon>Formicoidea</taxon>
        <taxon>Formicidae</taxon>
        <taxon>Myrmicinae</taxon>
        <taxon>Mycetomoellerius</taxon>
    </lineage>
</organism>
<evidence type="ECO:0000256" key="1">
    <source>
        <dbReference type="ARBA" id="ARBA00004447"/>
    </source>
</evidence>
<dbReference type="GO" id="GO:0032580">
    <property type="term" value="C:Golgi cisterna membrane"/>
    <property type="evidence" value="ECO:0007669"/>
    <property type="project" value="UniProtKB-SubCell"/>
</dbReference>
<evidence type="ECO:0000313" key="11">
    <source>
        <dbReference type="EMBL" id="KYQ50069.1"/>
    </source>
</evidence>
<evidence type="ECO:0000256" key="6">
    <source>
        <dbReference type="ARBA" id="ARBA00022989"/>
    </source>
</evidence>
<dbReference type="GO" id="GO:0043625">
    <property type="term" value="C:delta DNA polymerase complex"/>
    <property type="evidence" value="ECO:0007669"/>
    <property type="project" value="InterPro"/>
</dbReference>
<dbReference type="EC" id="2.4.1.-" evidence="9"/>
<dbReference type="InterPro" id="IPR041913">
    <property type="entry name" value="POLD3_sf"/>
</dbReference>
<sequence>MNTEILNEHLETLASHVFDNDKLVTYKWLSKELHVHVNIAKQILWYFHQKYRNGNNINCTYLLIGHLKEKGMHVEVVRDSDVSKAKEKFSKIISEHVYSVHKPIVDLQLLATADSGDVKYSAIKFDAKMRSDKEMQILRWGTAAKKVTMENVLDLKSADSTDLCATEKNITKKISPQRENSMKKGSLDHFFGKLTVPSKSVEVTSSQKKDNDARKEFVEEKVIRENKNLLERKWSSRSKETDEIAKKRKRTIMQNDSRDLKIQNGVEMEKSFPETEPRTLVKPKGLVSENKKKKEETRRKEKKAETKKHDVAESFDHSLNTLEDIDPYEPRINTDSKPQQIQKARKAFVRPRYYSTELGIREKLFVGIITSREHLHSRDVALNKTIAHIVDKIRYFISIPEGTKPNVSFPGIVGFTDTRSILKPFHALKYIVDNYLESYDYYFLTKDINYINARSLVEFVNKITVSQNIHIGVQSEIDTYCSLESGILLSNSVIREMKSNLDWCVKNAYSDSDDVNFGRCILHSTSMPCTNHIEGRNLTFVQLKPTFNFEKDFAQLTEQNEFQNSVSIYPVYDHKLIYKFNMYFAAINSIKVHKQINDIRKVISATAHLGPPNQRNISWPIGNQPGNRPLGRFDVLRWSYFNMSHVFFETDFINIQELKGDTKADIDNVINTAVNNIISKYDNKLSFVRLLNGYLKFDASRGMDYILDLVFNEVATSKEIRKRIEICKPLGKVEIIPVPYVTENTRINIIITIDLSKKQDVVNFIEHYAQNCMEKKCKTYLMVVLLYNSDSPSKGKSDVYLDVKTYISLLNEKYKKDQSKITWLSIRLPVNVTSVDLDPMLKIAVTDLCAKKFSSESLVLLVETGTKLKVDYLNRVRMNTINRYQIFSPIPFIEYHPDIIYADEATAHDEVDVNSNYGKYDEQNYNNIAFYIKDYNAMRQTVEANIPLVRSDKDIVTLLKLSKHSPVTSLFEMYVSFSDMHVFRAIEPTLKIKYKNVNCDDASNDNIYKNCLKLRNNHLGKRSQLARLILDYQSYQT</sequence>
<evidence type="ECO:0000256" key="10">
    <source>
        <dbReference type="SAM" id="MobiDB-lite"/>
    </source>
</evidence>
<dbReference type="InterPro" id="IPR019038">
    <property type="entry name" value="POLD3"/>
</dbReference>
<dbReference type="AlphaFoldDB" id="A0A151WQA1"/>
<dbReference type="KEGG" id="mzt:108727542"/>
<dbReference type="Pfam" id="PF09507">
    <property type="entry name" value="CDC27"/>
    <property type="match status" value="1"/>
</dbReference>
<feature type="compositionally biased region" description="Basic and acidic residues" evidence="10">
    <location>
        <begin position="289"/>
        <end position="309"/>
    </location>
</feature>
<dbReference type="EMBL" id="KQ982837">
    <property type="protein sequence ID" value="KYQ50069.1"/>
    <property type="molecule type" value="Genomic_DNA"/>
</dbReference>
<dbReference type="GO" id="GO:0047238">
    <property type="term" value="F:glucuronosyl-N-acetylgalactosaminyl-proteoglycan 4-beta-N-acetylgalactosaminyltransferase activity"/>
    <property type="evidence" value="ECO:0007669"/>
    <property type="project" value="TreeGrafter"/>
</dbReference>
<keyword evidence="4" id="KW-0812">Transmembrane</keyword>